<reference evidence="10 11" key="2">
    <citation type="journal article" date="2012" name="Int. J. Syst. Evol. Microbiol.">
        <title>Vibrio caribbeanicus sp. nov., isolated from the marine sponge Scleritoderma cyanea.</title>
        <authorList>
            <person name="Hoffmann M."/>
            <person name="Monday S.R."/>
            <person name="Allard M.W."/>
            <person name="Strain E.A."/>
            <person name="Whittaker P."/>
            <person name="Naum M."/>
            <person name="McCarthy P.J."/>
            <person name="Lopez J.V."/>
            <person name="Fischer M."/>
            <person name="Brown E.W."/>
        </authorList>
    </citation>
    <scope>NUCLEOTIDE SEQUENCE [LARGE SCALE GENOMIC DNA]</scope>
    <source>
        <strain evidence="10 11">ATCC 19109</strain>
    </source>
</reference>
<reference evidence="10" key="1">
    <citation type="submission" date="2011-08" db="EMBL/GenBank/DDBJ databases">
        <authorList>
            <person name="Hoffman M."/>
            <person name="Strain E.A."/>
            <person name="Brown E."/>
            <person name="Allard M.W."/>
        </authorList>
    </citation>
    <scope>NUCLEOTIDE SEQUENCE</scope>
    <source>
        <strain evidence="10">ATCC 19109</strain>
    </source>
</reference>
<gene>
    <name evidence="9" type="ORF">IX91_23365</name>
    <name evidence="10" type="ORF">VITU9109_13477</name>
</gene>
<feature type="transmembrane region" description="Helical" evidence="7">
    <location>
        <begin position="108"/>
        <end position="127"/>
    </location>
</feature>
<dbReference type="GO" id="GO:0016020">
    <property type="term" value="C:membrane"/>
    <property type="evidence" value="ECO:0007669"/>
    <property type="project" value="UniProtKB-SubCell"/>
</dbReference>
<dbReference type="GO" id="GO:0006508">
    <property type="term" value="P:proteolysis"/>
    <property type="evidence" value="ECO:0007669"/>
    <property type="project" value="InterPro"/>
</dbReference>
<dbReference type="GeneID" id="91961770"/>
<evidence type="ECO:0000256" key="3">
    <source>
        <dbReference type="ARBA" id="ARBA00007931"/>
    </source>
</evidence>
<accession>F9TAZ4</accession>
<name>F9TAZ4_9VIBR</name>
<comment type="similarity">
    <text evidence="3">Belongs to the peptidase M50B family.</text>
</comment>
<dbReference type="PATRIC" id="fig|1051646.9.peg.4602"/>
<comment type="subcellular location">
    <subcellularLocation>
        <location evidence="2">Membrane</location>
        <topology evidence="2">Multi-pass membrane protein</topology>
    </subcellularLocation>
</comment>
<dbReference type="eggNOG" id="COG1994">
    <property type="taxonomic scope" value="Bacteria"/>
</dbReference>
<dbReference type="Proteomes" id="UP000030071">
    <property type="component" value="Chromosome 2"/>
</dbReference>
<dbReference type="AlphaFoldDB" id="F9TAZ4"/>
<dbReference type="InterPro" id="IPR008915">
    <property type="entry name" value="Peptidase_M50"/>
</dbReference>
<protein>
    <recommendedName>
        <fullName evidence="8">Peptidase M50 domain-containing protein</fullName>
    </recommendedName>
</protein>
<evidence type="ECO:0000313" key="12">
    <source>
        <dbReference type="Proteomes" id="UP000030071"/>
    </source>
</evidence>
<comment type="cofactor">
    <cofactor evidence="1">
        <name>Zn(2+)</name>
        <dbReference type="ChEBI" id="CHEBI:29105"/>
    </cofactor>
</comment>
<dbReference type="Proteomes" id="UP000003836">
    <property type="component" value="Unassembled WGS sequence"/>
</dbReference>
<keyword evidence="4 7" id="KW-0812">Transmembrane</keyword>
<evidence type="ECO:0000256" key="5">
    <source>
        <dbReference type="ARBA" id="ARBA00022989"/>
    </source>
</evidence>
<keyword evidence="11" id="KW-1185">Reference proteome</keyword>
<proteinExistence type="inferred from homology"/>
<dbReference type="Pfam" id="PF02163">
    <property type="entry name" value="Peptidase_M50"/>
    <property type="match status" value="1"/>
</dbReference>
<evidence type="ECO:0000256" key="2">
    <source>
        <dbReference type="ARBA" id="ARBA00004141"/>
    </source>
</evidence>
<sequence length="157" mass="17193">MIEIIGIILGLVVITPALTLAHELGHALPQLLKGYPVKIVLGLGSDVRTLNWGNLSISSTKVPMHVGYSEISSRCSSKERVISLAMGPLTSLGMCTLLYFASKFQLPYLLSYCINFGLYFSLLQTLVTAVPMQYPSIFGAYEGMHSDGKQILEILKR</sequence>
<dbReference type="EMBL" id="AFWI01000186">
    <property type="protein sequence ID" value="EGU49571.1"/>
    <property type="molecule type" value="Genomic_DNA"/>
</dbReference>
<feature type="transmembrane region" description="Helical" evidence="7">
    <location>
        <begin position="81"/>
        <end position="101"/>
    </location>
</feature>
<keyword evidence="5 7" id="KW-1133">Transmembrane helix</keyword>
<evidence type="ECO:0000256" key="6">
    <source>
        <dbReference type="ARBA" id="ARBA00023136"/>
    </source>
</evidence>
<evidence type="ECO:0000313" key="9">
    <source>
        <dbReference type="EMBL" id="AIW17022.1"/>
    </source>
</evidence>
<keyword evidence="6 7" id="KW-0472">Membrane</keyword>
<feature type="domain" description="Peptidase M50" evidence="8">
    <location>
        <begin position="17"/>
        <end position="120"/>
    </location>
</feature>
<evidence type="ECO:0000256" key="7">
    <source>
        <dbReference type="SAM" id="Phobius"/>
    </source>
</evidence>
<evidence type="ECO:0000256" key="1">
    <source>
        <dbReference type="ARBA" id="ARBA00001947"/>
    </source>
</evidence>
<evidence type="ECO:0000313" key="10">
    <source>
        <dbReference type="EMBL" id="EGU49571.1"/>
    </source>
</evidence>
<dbReference type="HOGENOM" id="CLU_1634695_0_0_6"/>
<dbReference type="KEGG" id="vtu:IX91_23365"/>
<dbReference type="EMBL" id="CP009355">
    <property type="protein sequence ID" value="AIW17022.1"/>
    <property type="molecule type" value="Genomic_DNA"/>
</dbReference>
<organism evidence="9 12">
    <name type="scientific">Vibrio tubiashii ATCC 19109</name>
    <dbReference type="NCBI Taxonomy" id="1051646"/>
    <lineage>
        <taxon>Bacteria</taxon>
        <taxon>Pseudomonadati</taxon>
        <taxon>Pseudomonadota</taxon>
        <taxon>Gammaproteobacteria</taxon>
        <taxon>Vibrionales</taxon>
        <taxon>Vibrionaceae</taxon>
        <taxon>Vibrio</taxon>
        <taxon>Vibrio oreintalis group</taxon>
    </lineage>
</organism>
<evidence type="ECO:0000259" key="8">
    <source>
        <dbReference type="Pfam" id="PF02163"/>
    </source>
</evidence>
<dbReference type="RefSeq" id="WP_004747439.1">
    <property type="nucleotide sequence ID" value="NZ_AFWI01000186.1"/>
</dbReference>
<evidence type="ECO:0000313" key="11">
    <source>
        <dbReference type="Proteomes" id="UP000003836"/>
    </source>
</evidence>
<reference evidence="9 12" key="3">
    <citation type="submission" date="2014-08" db="EMBL/GenBank/DDBJ databases">
        <title>First Complete Genome Sequence of the Shellfish Pathogen Vibrio tubiashii.</title>
        <authorList>
            <person name="Richards G.P."/>
            <person name="Needleman D.S."/>
            <person name="Watson M.A."/>
            <person name="Bono J.L."/>
        </authorList>
    </citation>
    <scope>NUCLEOTIDE SEQUENCE [LARGE SCALE GENOMIC DNA]</scope>
    <source>
        <strain evidence="9 12">ATCC 19109</strain>
    </source>
</reference>
<evidence type="ECO:0000256" key="4">
    <source>
        <dbReference type="ARBA" id="ARBA00022692"/>
    </source>
</evidence>